<reference evidence="1 2" key="1">
    <citation type="submission" date="2024-09" db="EMBL/GenBank/DDBJ databases">
        <title>Chromosome-scale assembly of Riccia fluitans.</title>
        <authorList>
            <person name="Paukszto L."/>
            <person name="Sawicki J."/>
            <person name="Karawczyk K."/>
            <person name="Piernik-Szablinska J."/>
            <person name="Szczecinska M."/>
            <person name="Mazdziarz M."/>
        </authorList>
    </citation>
    <scope>NUCLEOTIDE SEQUENCE [LARGE SCALE GENOMIC DNA]</scope>
    <source>
        <strain evidence="1">Rf_01</strain>
        <tissue evidence="1">Aerial parts of the thallus</tissue>
    </source>
</reference>
<name>A0ABD1XS29_9MARC</name>
<dbReference type="Proteomes" id="UP001605036">
    <property type="component" value="Unassembled WGS sequence"/>
</dbReference>
<accession>A0ABD1XS29</accession>
<proteinExistence type="predicted"/>
<dbReference type="AlphaFoldDB" id="A0ABD1XS29"/>
<evidence type="ECO:0000313" key="2">
    <source>
        <dbReference type="Proteomes" id="UP001605036"/>
    </source>
</evidence>
<sequence>MAFLKEANAQGRIKPLSFGDHAVEDFSLFADDMGVYLDLDENSFRTLRGILSFFKSASGAKLNLQKSSALVIRIHTDPPPWLRHMGCVLMEHKTLYRYLGAPIGSSLTHDQLISYCMDRLVSRLNLWSNKILSFESRFVLVKHILLTIPIFYLSTIGTTKKVAEGIEAIARHFLWGRTNEGKNKRGLIPWPALKCGKRNRGLGFKDIWRQSVALFSKHMGEYMASMDKAQWHKLLDAFIYGQRAKRCRNVIRGNYQAQEMLLMRRPLHPGKSFMAKSLISAWTLTSKDLIWSPANALIPDHLTLRDLVALTMQRDGLSNQSLKMIMSELRSRGVTTVSLLWQGKERLLTSNRHYLTSNTVNLLRRVVRAIGLASVKLQHAAGWTGKNKTPLLSFNRPASEFYKITKPDDDWTKEINSKWELKDKYWKAMQNDKLLPFGSSLRIFSLPLLAFIDDTLGPMPSSVAKWKVFIELWRNFWMNRNKLVFEGLGCDTTVWLCTRQALDKCILNWWDEKKHDANNFAMQTVLELLSHIPKGKFSALHQKIIEK</sequence>
<organism evidence="1 2">
    <name type="scientific">Riccia fluitans</name>
    <dbReference type="NCBI Taxonomy" id="41844"/>
    <lineage>
        <taxon>Eukaryota</taxon>
        <taxon>Viridiplantae</taxon>
        <taxon>Streptophyta</taxon>
        <taxon>Embryophyta</taxon>
        <taxon>Marchantiophyta</taxon>
        <taxon>Marchantiopsida</taxon>
        <taxon>Marchantiidae</taxon>
        <taxon>Marchantiales</taxon>
        <taxon>Ricciaceae</taxon>
        <taxon>Riccia</taxon>
    </lineage>
</organism>
<comment type="caution">
    <text evidence="1">The sequence shown here is derived from an EMBL/GenBank/DDBJ whole genome shotgun (WGS) entry which is preliminary data.</text>
</comment>
<evidence type="ECO:0008006" key="3">
    <source>
        <dbReference type="Google" id="ProtNLM"/>
    </source>
</evidence>
<evidence type="ECO:0000313" key="1">
    <source>
        <dbReference type="EMBL" id="KAL2610756.1"/>
    </source>
</evidence>
<dbReference type="EMBL" id="JBHFFA010000007">
    <property type="protein sequence ID" value="KAL2610756.1"/>
    <property type="molecule type" value="Genomic_DNA"/>
</dbReference>
<keyword evidence="2" id="KW-1185">Reference proteome</keyword>
<protein>
    <recommendedName>
        <fullName evidence="3">Reverse transcriptase domain-containing protein</fullName>
    </recommendedName>
</protein>
<dbReference type="PANTHER" id="PTHR33116">
    <property type="entry name" value="REVERSE TRANSCRIPTASE ZINC-BINDING DOMAIN-CONTAINING PROTEIN-RELATED-RELATED"/>
    <property type="match status" value="1"/>
</dbReference>
<dbReference type="PANTHER" id="PTHR33116:SF78">
    <property type="entry name" value="OS12G0587133 PROTEIN"/>
    <property type="match status" value="1"/>
</dbReference>
<gene>
    <name evidence="1" type="ORF">R1flu_022448</name>
</gene>